<dbReference type="EMBL" id="NPEX01000305">
    <property type="protein sequence ID" value="RAI39211.1"/>
    <property type="molecule type" value="Genomic_DNA"/>
</dbReference>
<dbReference type="OrthoDB" id="7961592at2"/>
<keyword evidence="3" id="KW-1185">Reference proteome</keyword>
<dbReference type="RefSeq" id="WP_111421963.1">
    <property type="nucleotide sequence ID" value="NZ_NPEX01000305.1"/>
</dbReference>
<gene>
    <name evidence="2" type="ORF">CH341_26335</name>
</gene>
<protein>
    <submittedName>
        <fullName evidence="2">DUF1328 domain-containing protein</fullName>
    </submittedName>
</protein>
<feature type="transmembrane region" description="Helical" evidence="1">
    <location>
        <begin position="29"/>
        <end position="52"/>
    </location>
</feature>
<reference evidence="2 3" key="1">
    <citation type="submission" date="2017-07" db="EMBL/GenBank/DDBJ databases">
        <title>Draft Genome Sequences of Select Purple Nonsulfur Bacteria.</title>
        <authorList>
            <person name="Lasarre B."/>
            <person name="Mckinlay J.B."/>
        </authorList>
    </citation>
    <scope>NUCLEOTIDE SEQUENCE [LARGE SCALE GENOMIC DNA]</scope>
    <source>
        <strain evidence="2 3">DSM 5909</strain>
    </source>
</reference>
<keyword evidence="1" id="KW-1133">Transmembrane helix</keyword>
<proteinExistence type="predicted"/>
<dbReference type="AlphaFoldDB" id="A0A327KLS0"/>
<comment type="caution">
    <text evidence="2">The sequence shown here is derived from an EMBL/GenBank/DDBJ whole genome shotgun (WGS) entry which is preliminary data.</text>
</comment>
<accession>A0A327KLS0</accession>
<name>A0A327KLS0_9BRAD</name>
<evidence type="ECO:0000256" key="1">
    <source>
        <dbReference type="SAM" id="Phobius"/>
    </source>
</evidence>
<dbReference type="Proteomes" id="UP000249130">
    <property type="component" value="Unassembled WGS sequence"/>
</dbReference>
<organism evidence="2 3">
    <name type="scientific">Rhodoplanes roseus</name>
    <dbReference type="NCBI Taxonomy" id="29409"/>
    <lineage>
        <taxon>Bacteria</taxon>
        <taxon>Pseudomonadati</taxon>
        <taxon>Pseudomonadota</taxon>
        <taxon>Alphaproteobacteria</taxon>
        <taxon>Hyphomicrobiales</taxon>
        <taxon>Nitrobacteraceae</taxon>
        <taxon>Rhodoplanes</taxon>
    </lineage>
</organism>
<sequence>MLKYAILLLVVSLIAGAIGLTNVSRIAKRISMVLFALFFLGFLALLGFAYLLGEAFEAGRALAPAAQAVLTA</sequence>
<evidence type="ECO:0000313" key="3">
    <source>
        <dbReference type="Proteomes" id="UP000249130"/>
    </source>
</evidence>
<keyword evidence="1" id="KW-0812">Transmembrane</keyword>
<evidence type="ECO:0000313" key="2">
    <source>
        <dbReference type="EMBL" id="RAI39211.1"/>
    </source>
</evidence>
<keyword evidence="1" id="KW-0472">Membrane</keyword>